<evidence type="ECO:0000313" key="4">
    <source>
        <dbReference type="Proteomes" id="UP000297245"/>
    </source>
</evidence>
<evidence type="ECO:0000313" key="3">
    <source>
        <dbReference type="EMBL" id="THV04555.1"/>
    </source>
</evidence>
<dbReference type="OrthoDB" id="3106749at2759"/>
<sequence>MRFLPSFLLPKQEDSDSEVEVVYGRRTGGRKRAPPYIQRSSHADIRDYLPYHQQRLRSSWCDKTYPEFQATLEEHTVRKTINNYQEFLQVRVDEMNRDRMELGLPPWKFHPMNAVENLTYWYGLRGDAMLRYGHADKEEEEIAEARAKRRNAMEEMEDETGSLVGLLRKTLRGNGSKPSVLREILANFKLLFNFERSKNWVKHKSMVELIAILKFTFPEFPFYEQMKAWR</sequence>
<dbReference type="EMBL" id="ML179966">
    <property type="protein sequence ID" value="THU79855.1"/>
    <property type="molecule type" value="Genomic_DNA"/>
</dbReference>
<keyword evidence="4" id="KW-1185">Reference proteome</keyword>
<name>A0A4V4HBL9_DENBC</name>
<evidence type="ECO:0000256" key="1">
    <source>
        <dbReference type="SAM" id="Coils"/>
    </source>
</evidence>
<proteinExistence type="predicted"/>
<dbReference type="Proteomes" id="UP000297245">
    <property type="component" value="Unassembled WGS sequence"/>
</dbReference>
<keyword evidence="1" id="KW-0175">Coiled coil</keyword>
<accession>A0A4V4HBL9</accession>
<dbReference type="EMBL" id="ML179055">
    <property type="protein sequence ID" value="THV04555.1"/>
    <property type="molecule type" value="Genomic_DNA"/>
</dbReference>
<reference evidence="2 4" key="1">
    <citation type="journal article" date="2019" name="Nat. Ecol. Evol.">
        <title>Megaphylogeny resolves global patterns of mushroom evolution.</title>
        <authorList>
            <person name="Varga T."/>
            <person name="Krizsan K."/>
            <person name="Foldi C."/>
            <person name="Dima B."/>
            <person name="Sanchez-Garcia M."/>
            <person name="Sanchez-Ramirez S."/>
            <person name="Szollosi G.J."/>
            <person name="Szarkandi J.G."/>
            <person name="Papp V."/>
            <person name="Albert L."/>
            <person name="Andreopoulos W."/>
            <person name="Angelini C."/>
            <person name="Antonin V."/>
            <person name="Barry K.W."/>
            <person name="Bougher N.L."/>
            <person name="Buchanan P."/>
            <person name="Buyck B."/>
            <person name="Bense V."/>
            <person name="Catcheside P."/>
            <person name="Chovatia M."/>
            <person name="Cooper J."/>
            <person name="Damon W."/>
            <person name="Desjardin D."/>
            <person name="Finy P."/>
            <person name="Geml J."/>
            <person name="Haridas S."/>
            <person name="Hughes K."/>
            <person name="Justo A."/>
            <person name="Karasinski D."/>
            <person name="Kautmanova I."/>
            <person name="Kiss B."/>
            <person name="Kocsube S."/>
            <person name="Kotiranta H."/>
            <person name="LaButti K.M."/>
            <person name="Lechner B.E."/>
            <person name="Liimatainen K."/>
            <person name="Lipzen A."/>
            <person name="Lukacs Z."/>
            <person name="Mihaltcheva S."/>
            <person name="Morgado L.N."/>
            <person name="Niskanen T."/>
            <person name="Noordeloos M.E."/>
            <person name="Ohm R.A."/>
            <person name="Ortiz-Santana B."/>
            <person name="Ovrebo C."/>
            <person name="Racz N."/>
            <person name="Riley R."/>
            <person name="Savchenko A."/>
            <person name="Shiryaev A."/>
            <person name="Soop K."/>
            <person name="Spirin V."/>
            <person name="Szebenyi C."/>
            <person name="Tomsovsky M."/>
            <person name="Tulloss R.E."/>
            <person name="Uehling J."/>
            <person name="Grigoriev I.V."/>
            <person name="Vagvolgyi C."/>
            <person name="Papp T."/>
            <person name="Martin F.M."/>
            <person name="Miettinen O."/>
            <person name="Hibbett D.S."/>
            <person name="Nagy L.G."/>
        </authorList>
    </citation>
    <scope>NUCLEOTIDE SEQUENCE [LARGE SCALE GENOMIC DNA]</scope>
    <source>
        <strain evidence="2 4">CBS 962.96</strain>
    </source>
</reference>
<dbReference type="AlphaFoldDB" id="A0A4V4HBL9"/>
<protein>
    <submittedName>
        <fullName evidence="2">Uncharacterized protein</fullName>
    </submittedName>
</protein>
<evidence type="ECO:0000313" key="2">
    <source>
        <dbReference type="EMBL" id="THU79855.1"/>
    </source>
</evidence>
<feature type="coiled-coil region" evidence="1">
    <location>
        <begin position="135"/>
        <end position="162"/>
    </location>
</feature>
<gene>
    <name evidence="2" type="ORF">K435DRAFT_845318</name>
    <name evidence="3" type="ORF">K435DRAFT_961864</name>
</gene>
<organism evidence="2 4">
    <name type="scientific">Dendrothele bispora (strain CBS 962.96)</name>
    <dbReference type="NCBI Taxonomy" id="1314807"/>
    <lineage>
        <taxon>Eukaryota</taxon>
        <taxon>Fungi</taxon>
        <taxon>Dikarya</taxon>
        <taxon>Basidiomycota</taxon>
        <taxon>Agaricomycotina</taxon>
        <taxon>Agaricomycetes</taxon>
        <taxon>Agaricomycetidae</taxon>
        <taxon>Agaricales</taxon>
        <taxon>Agaricales incertae sedis</taxon>
        <taxon>Dendrothele</taxon>
    </lineage>
</organism>